<dbReference type="Proteomes" id="UP000015105">
    <property type="component" value="Chromosome 2D"/>
</dbReference>
<accession>A0A453DFG0</accession>
<reference evidence="1" key="4">
    <citation type="submission" date="2019-03" db="UniProtKB">
        <authorList>
            <consortium name="EnsemblPlants"/>
        </authorList>
    </citation>
    <scope>IDENTIFICATION</scope>
</reference>
<evidence type="ECO:0008006" key="3">
    <source>
        <dbReference type="Google" id="ProtNLM"/>
    </source>
</evidence>
<dbReference type="AlphaFoldDB" id="A0A453DFG0"/>
<reference evidence="1" key="5">
    <citation type="journal article" date="2021" name="G3 (Bethesda)">
        <title>Aegilops tauschii genome assembly Aet v5.0 features greater sequence contiguity and improved annotation.</title>
        <authorList>
            <person name="Wang L."/>
            <person name="Zhu T."/>
            <person name="Rodriguez J.C."/>
            <person name="Deal K.R."/>
            <person name="Dubcovsky J."/>
            <person name="McGuire P.E."/>
            <person name="Lux T."/>
            <person name="Spannagl M."/>
            <person name="Mayer K.F.X."/>
            <person name="Baldrich P."/>
            <person name="Meyers B.C."/>
            <person name="Huo N."/>
            <person name="Gu Y.Q."/>
            <person name="Zhou H."/>
            <person name="Devos K.M."/>
            <person name="Bennetzen J.L."/>
            <person name="Unver T."/>
            <person name="Budak H."/>
            <person name="Gulick P.J."/>
            <person name="Galiba G."/>
            <person name="Kalapos B."/>
            <person name="Nelson D.R."/>
            <person name="Li P."/>
            <person name="You F.M."/>
            <person name="Luo M.C."/>
            <person name="Dvorak J."/>
        </authorList>
    </citation>
    <scope>NUCLEOTIDE SEQUENCE [LARGE SCALE GENOMIC DNA]</scope>
    <source>
        <strain evidence="1">cv. AL8/78</strain>
    </source>
</reference>
<organism evidence="1 2">
    <name type="scientific">Aegilops tauschii subsp. strangulata</name>
    <name type="common">Goatgrass</name>
    <dbReference type="NCBI Taxonomy" id="200361"/>
    <lineage>
        <taxon>Eukaryota</taxon>
        <taxon>Viridiplantae</taxon>
        <taxon>Streptophyta</taxon>
        <taxon>Embryophyta</taxon>
        <taxon>Tracheophyta</taxon>
        <taxon>Spermatophyta</taxon>
        <taxon>Magnoliopsida</taxon>
        <taxon>Liliopsida</taxon>
        <taxon>Poales</taxon>
        <taxon>Poaceae</taxon>
        <taxon>BOP clade</taxon>
        <taxon>Pooideae</taxon>
        <taxon>Triticodae</taxon>
        <taxon>Triticeae</taxon>
        <taxon>Triticinae</taxon>
        <taxon>Aegilops</taxon>
    </lineage>
</organism>
<reference evidence="2" key="2">
    <citation type="journal article" date="2017" name="Nat. Plants">
        <title>The Aegilops tauschii genome reveals multiple impacts of transposons.</title>
        <authorList>
            <person name="Zhao G."/>
            <person name="Zou C."/>
            <person name="Li K."/>
            <person name="Wang K."/>
            <person name="Li T."/>
            <person name="Gao L."/>
            <person name="Zhang X."/>
            <person name="Wang H."/>
            <person name="Yang Z."/>
            <person name="Liu X."/>
            <person name="Jiang W."/>
            <person name="Mao L."/>
            <person name="Kong X."/>
            <person name="Jiao Y."/>
            <person name="Jia J."/>
        </authorList>
    </citation>
    <scope>NUCLEOTIDE SEQUENCE [LARGE SCALE GENOMIC DNA]</scope>
    <source>
        <strain evidence="2">cv. AL8/78</strain>
    </source>
</reference>
<evidence type="ECO:0000313" key="1">
    <source>
        <dbReference type="EnsemblPlants" id="AET2Gv21220600.1"/>
    </source>
</evidence>
<dbReference type="Gramene" id="AET2Gv21220600.1">
    <property type="protein sequence ID" value="AET2Gv21220600.1"/>
    <property type="gene ID" value="AET2Gv21220600"/>
</dbReference>
<dbReference type="EnsemblPlants" id="AET2Gv21220600.1">
    <property type="protein sequence ID" value="AET2Gv21220600.1"/>
    <property type="gene ID" value="AET2Gv21220600"/>
</dbReference>
<evidence type="ECO:0000313" key="2">
    <source>
        <dbReference type="Proteomes" id="UP000015105"/>
    </source>
</evidence>
<sequence>GNAPAGVIMRDPWTRCGLVFRLLQAAFAAAALAVMASTDDFPSVTTFRCLPRSSSKCAMPVEPRRGHSGCLCNCCQTFLPNWPGCHHTCPRGLGHRYTHLQCSVWISSYHHSPFQ</sequence>
<keyword evidence="2" id="KW-1185">Reference proteome</keyword>
<protein>
    <recommendedName>
        <fullName evidence="3">CASP-like protein</fullName>
    </recommendedName>
</protein>
<reference evidence="1" key="3">
    <citation type="journal article" date="2017" name="Nature">
        <title>Genome sequence of the progenitor of the wheat D genome Aegilops tauschii.</title>
        <authorList>
            <person name="Luo M.C."/>
            <person name="Gu Y.Q."/>
            <person name="Puiu D."/>
            <person name="Wang H."/>
            <person name="Twardziok S.O."/>
            <person name="Deal K.R."/>
            <person name="Huo N."/>
            <person name="Zhu T."/>
            <person name="Wang L."/>
            <person name="Wang Y."/>
            <person name="McGuire P.E."/>
            <person name="Liu S."/>
            <person name="Long H."/>
            <person name="Ramasamy R.K."/>
            <person name="Rodriguez J.C."/>
            <person name="Van S.L."/>
            <person name="Yuan L."/>
            <person name="Wang Z."/>
            <person name="Xia Z."/>
            <person name="Xiao L."/>
            <person name="Anderson O.D."/>
            <person name="Ouyang S."/>
            <person name="Liang Y."/>
            <person name="Zimin A.V."/>
            <person name="Pertea G."/>
            <person name="Qi P."/>
            <person name="Bennetzen J.L."/>
            <person name="Dai X."/>
            <person name="Dawson M.W."/>
            <person name="Muller H.G."/>
            <person name="Kugler K."/>
            <person name="Rivarola-Duarte L."/>
            <person name="Spannagl M."/>
            <person name="Mayer K.F.X."/>
            <person name="Lu F.H."/>
            <person name="Bevan M.W."/>
            <person name="Leroy P."/>
            <person name="Li P."/>
            <person name="You F.M."/>
            <person name="Sun Q."/>
            <person name="Liu Z."/>
            <person name="Lyons E."/>
            <person name="Wicker T."/>
            <person name="Salzberg S.L."/>
            <person name="Devos K.M."/>
            <person name="Dvorak J."/>
        </authorList>
    </citation>
    <scope>NUCLEOTIDE SEQUENCE [LARGE SCALE GENOMIC DNA]</scope>
    <source>
        <strain evidence="1">cv. AL8/78</strain>
    </source>
</reference>
<proteinExistence type="predicted"/>
<reference evidence="2" key="1">
    <citation type="journal article" date="2014" name="Science">
        <title>Ancient hybridizations among the ancestral genomes of bread wheat.</title>
        <authorList>
            <consortium name="International Wheat Genome Sequencing Consortium,"/>
            <person name="Marcussen T."/>
            <person name="Sandve S.R."/>
            <person name="Heier L."/>
            <person name="Spannagl M."/>
            <person name="Pfeifer M."/>
            <person name="Jakobsen K.S."/>
            <person name="Wulff B.B."/>
            <person name="Steuernagel B."/>
            <person name="Mayer K.F."/>
            <person name="Olsen O.A."/>
        </authorList>
    </citation>
    <scope>NUCLEOTIDE SEQUENCE [LARGE SCALE GENOMIC DNA]</scope>
    <source>
        <strain evidence="2">cv. AL8/78</strain>
    </source>
</reference>
<name>A0A453DFG0_AEGTS</name>